<organism evidence="2 3">
    <name type="scientific">Paracholeplasma manati</name>
    <dbReference type="NCBI Taxonomy" id="591373"/>
    <lineage>
        <taxon>Bacteria</taxon>
        <taxon>Bacillati</taxon>
        <taxon>Mycoplasmatota</taxon>
        <taxon>Mollicutes</taxon>
        <taxon>Acholeplasmatales</taxon>
        <taxon>Acholeplasmataceae</taxon>
        <taxon>Paracholeplasma</taxon>
    </lineage>
</organism>
<dbReference type="CDD" id="cd06462">
    <property type="entry name" value="Peptidase_S24_S26"/>
    <property type="match status" value="1"/>
</dbReference>
<dbReference type="RefSeq" id="WP_263608815.1">
    <property type="nucleotide sequence ID" value="NZ_JAOVQM010000007.1"/>
</dbReference>
<proteinExistence type="predicted"/>
<dbReference type="InterPro" id="IPR036286">
    <property type="entry name" value="LexA/Signal_pep-like_sf"/>
</dbReference>
<gene>
    <name evidence="2" type="ORF">N7548_07325</name>
</gene>
<dbReference type="Gene3D" id="2.10.109.10">
    <property type="entry name" value="Umud Fragment, subunit A"/>
    <property type="match status" value="1"/>
</dbReference>
<reference evidence="2" key="1">
    <citation type="submission" date="2022-09" db="EMBL/GenBank/DDBJ databases">
        <title>Novel Mycoplasma species identified in domestic and wild animals.</title>
        <authorList>
            <person name="Volokhov D.V."/>
            <person name="Furtak V.A."/>
            <person name="Zagorodnyaya T.A."/>
        </authorList>
    </citation>
    <scope>NUCLEOTIDE SEQUENCE</scope>
    <source>
        <strain evidence="2">Oakley</strain>
    </source>
</reference>
<evidence type="ECO:0000313" key="3">
    <source>
        <dbReference type="Proteomes" id="UP001177160"/>
    </source>
</evidence>
<comment type="caution">
    <text evidence="2">The sequence shown here is derived from an EMBL/GenBank/DDBJ whole genome shotgun (WGS) entry which is preliminary data.</text>
</comment>
<dbReference type="EMBL" id="JAOVQM010000007">
    <property type="protein sequence ID" value="MCV2232627.1"/>
    <property type="molecule type" value="Genomic_DNA"/>
</dbReference>
<dbReference type="SUPFAM" id="SSF51306">
    <property type="entry name" value="LexA/Signal peptidase"/>
    <property type="match status" value="1"/>
</dbReference>
<protein>
    <submittedName>
        <fullName evidence="2">S24/S26 family peptidase</fullName>
    </submittedName>
</protein>
<dbReference type="InterPro" id="IPR015927">
    <property type="entry name" value="Peptidase_S24_S26A/B/C"/>
</dbReference>
<keyword evidence="3" id="KW-1185">Reference proteome</keyword>
<evidence type="ECO:0000313" key="2">
    <source>
        <dbReference type="EMBL" id="MCV2232627.1"/>
    </source>
</evidence>
<accession>A0ABT2Y7A4</accession>
<sequence length="141" mass="16430">MLKTIIDNDTFFEVVKTELAHNKTVSFKVKGQSMWPFYHDGLTTVLVSSATSLKKYDVVLANYQGKVILHRIIQIQGDSITLRGDATFRKEVVSVKEVFAKVVEHQTKKTIPSNQIRYRFKVWLWVHNPLRKPFIRLRSIK</sequence>
<dbReference type="Proteomes" id="UP001177160">
    <property type="component" value="Unassembled WGS sequence"/>
</dbReference>
<evidence type="ECO:0000259" key="1">
    <source>
        <dbReference type="Pfam" id="PF00717"/>
    </source>
</evidence>
<name>A0ABT2Y7A4_9MOLU</name>
<feature type="domain" description="Peptidase S24/S26A/S26B/S26C" evidence="1">
    <location>
        <begin position="14"/>
        <end position="84"/>
    </location>
</feature>
<dbReference type="Pfam" id="PF00717">
    <property type="entry name" value="Peptidase_S24"/>
    <property type="match status" value="1"/>
</dbReference>